<accession>A0ACC0CIT5</accession>
<evidence type="ECO:0000313" key="2">
    <source>
        <dbReference type="Proteomes" id="UP001497680"/>
    </source>
</evidence>
<protein>
    <submittedName>
        <fullName evidence="1">Uncharacterized protein</fullName>
    </submittedName>
</protein>
<proteinExistence type="predicted"/>
<dbReference type="Proteomes" id="UP001497680">
    <property type="component" value="Unassembled WGS sequence"/>
</dbReference>
<keyword evidence="2" id="KW-1185">Reference proteome</keyword>
<name>A0ACC0CIT5_9PEZI</name>
<comment type="caution">
    <text evidence="1">The sequence shown here is derived from an EMBL/GenBank/DDBJ whole genome shotgun (WGS) entry which is preliminary data.</text>
</comment>
<evidence type="ECO:0000313" key="1">
    <source>
        <dbReference type="EMBL" id="KAI6080357.1"/>
    </source>
</evidence>
<dbReference type="EMBL" id="MU394451">
    <property type="protein sequence ID" value="KAI6080357.1"/>
    <property type="molecule type" value="Genomic_DNA"/>
</dbReference>
<sequence>MALEALNSLWWIRLKKRKTQVLNALQTQDFTYLDLPDALRVHTTNPKEVCRQAHLPEAVANELRDRCIDTCKANKEILAAAKEEARVLLGEKDGDLVLYKLDEMCSTALRSANKNIEKIYDFAERLIDQFPDRDEHPGYDLKEDMTDLFIHTAYWVEYSFRGLSNGLRHIKKRQGLLMANEWKPLAVATESCSHEVDAAVGEIIALFVLSFDDFVLV</sequence>
<gene>
    <name evidence="1" type="ORF">F4821DRAFT_265977</name>
</gene>
<organism evidence="1 2">
    <name type="scientific">Hypoxylon rubiginosum</name>
    <dbReference type="NCBI Taxonomy" id="110542"/>
    <lineage>
        <taxon>Eukaryota</taxon>
        <taxon>Fungi</taxon>
        <taxon>Dikarya</taxon>
        <taxon>Ascomycota</taxon>
        <taxon>Pezizomycotina</taxon>
        <taxon>Sordariomycetes</taxon>
        <taxon>Xylariomycetidae</taxon>
        <taxon>Xylariales</taxon>
        <taxon>Hypoxylaceae</taxon>
        <taxon>Hypoxylon</taxon>
    </lineage>
</organism>
<reference evidence="1 2" key="1">
    <citation type="journal article" date="2022" name="New Phytol.">
        <title>Ecological generalism drives hyperdiversity of secondary metabolite gene clusters in xylarialean endophytes.</title>
        <authorList>
            <person name="Franco M.E.E."/>
            <person name="Wisecaver J.H."/>
            <person name="Arnold A.E."/>
            <person name="Ju Y.M."/>
            <person name="Slot J.C."/>
            <person name="Ahrendt S."/>
            <person name="Moore L.P."/>
            <person name="Eastman K.E."/>
            <person name="Scott K."/>
            <person name="Konkel Z."/>
            <person name="Mondo S.J."/>
            <person name="Kuo A."/>
            <person name="Hayes R.D."/>
            <person name="Haridas S."/>
            <person name="Andreopoulos B."/>
            <person name="Riley R."/>
            <person name="LaButti K."/>
            <person name="Pangilinan J."/>
            <person name="Lipzen A."/>
            <person name="Amirebrahimi M."/>
            <person name="Yan J."/>
            <person name="Adam C."/>
            <person name="Keymanesh K."/>
            <person name="Ng V."/>
            <person name="Louie K."/>
            <person name="Northen T."/>
            <person name="Drula E."/>
            <person name="Henrissat B."/>
            <person name="Hsieh H.M."/>
            <person name="Youens-Clark K."/>
            <person name="Lutzoni F."/>
            <person name="Miadlikowska J."/>
            <person name="Eastwood D.C."/>
            <person name="Hamelin R.C."/>
            <person name="Grigoriev I.V."/>
            <person name="U'Ren J.M."/>
        </authorList>
    </citation>
    <scope>NUCLEOTIDE SEQUENCE [LARGE SCALE GENOMIC DNA]</scope>
    <source>
        <strain evidence="1 2">ER1909</strain>
    </source>
</reference>